<dbReference type="GO" id="GO:0006302">
    <property type="term" value="P:double-strand break repair"/>
    <property type="evidence" value="ECO:0007669"/>
    <property type="project" value="InterPro"/>
</dbReference>
<comment type="subunit">
    <text evidence="2">Heterodimer of SbcC and SbcD.</text>
</comment>
<feature type="domain" description="Rad50/SbcC-type AAA" evidence="5">
    <location>
        <begin position="5"/>
        <end position="236"/>
    </location>
</feature>
<evidence type="ECO:0000259" key="5">
    <source>
        <dbReference type="Pfam" id="PF13476"/>
    </source>
</evidence>
<reference evidence="6 7" key="1">
    <citation type="submission" date="2016-10" db="EMBL/GenBank/DDBJ databases">
        <authorList>
            <person name="de Groot N.N."/>
        </authorList>
    </citation>
    <scope>NUCLEOTIDE SEQUENCE [LARGE SCALE GENOMIC DNA]</scope>
    <source>
        <strain evidence="6 7">CGMCC 1.5058</strain>
    </source>
</reference>
<feature type="coiled-coil region" evidence="4">
    <location>
        <begin position="216"/>
        <end position="331"/>
    </location>
</feature>
<dbReference type="AlphaFoldDB" id="A0A1G8TF73"/>
<evidence type="ECO:0000256" key="1">
    <source>
        <dbReference type="ARBA" id="ARBA00006930"/>
    </source>
</evidence>
<dbReference type="EMBL" id="FNDZ01000018">
    <property type="protein sequence ID" value="SDJ39330.1"/>
    <property type="molecule type" value="Genomic_DNA"/>
</dbReference>
<dbReference type="Pfam" id="PF13476">
    <property type="entry name" value="AAA_23"/>
    <property type="match status" value="1"/>
</dbReference>
<name>A0A1G8TF73_9CLOT</name>
<dbReference type="InterPro" id="IPR027417">
    <property type="entry name" value="P-loop_NTPase"/>
</dbReference>
<protein>
    <recommendedName>
        <fullName evidence="3">Nuclease SbcCD subunit C</fullName>
    </recommendedName>
</protein>
<dbReference type="SUPFAM" id="SSF52540">
    <property type="entry name" value="P-loop containing nucleoside triphosphate hydrolases"/>
    <property type="match status" value="1"/>
</dbReference>
<dbReference type="Pfam" id="PF13558">
    <property type="entry name" value="SbcC_Walker_B"/>
    <property type="match status" value="1"/>
</dbReference>
<evidence type="ECO:0000313" key="7">
    <source>
        <dbReference type="Proteomes" id="UP000183255"/>
    </source>
</evidence>
<dbReference type="PANTHER" id="PTHR32114:SF2">
    <property type="entry name" value="ABC TRANSPORTER ABCH.3"/>
    <property type="match status" value="1"/>
</dbReference>
<evidence type="ECO:0000256" key="3">
    <source>
        <dbReference type="ARBA" id="ARBA00013368"/>
    </source>
</evidence>
<gene>
    <name evidence="6" type="ORF">SAMN05421804_1184</name>
</gene>
<evidence type="ECO:0000256" key="4">
    <source>
        <dbReference type="SAM" id="Coils"/>
    </source>
</evidence>
<dbReference type="Gene3D" id="3.40.50.300">
    <property type="entry name" value="P-loop containing nucleotide triphosphate hydrolases"/>
    <property type="match status" value="2"/>
</dbReference>
<keyword evidence="4" id="KW-0175">Coiled coil</keyword>
<feature type="coiled-coil region" evidence="4">
    <location>
        <begin position="369"/>
        <end position="482"/>
    </location>
</feature>
<accession>A0A1G8TF73</accession>
<dbReference type="PANTHER" id="PTHR32114">
    <property type="entry name" value="ABC TRANSPORTER ABCH.3"/>
    <property type="match status" value="1"/>
</dbReference>
<evidence type="ECO:0000256" key="2">
    <source>
        <dbReference type="ARBA" id="ARBA00011322"/>
    </source>
</evidence>
<dbReference type="RefSeq" id="WP_031577588.1">
    <property type="nucleotide sequence ID" value="NZ_FNDZ01000018.1"/>
</dbReference>
<comment type="similarity">
    <text evidence="1">Belongs to the SMC family. SbcC subfamily.</text>
</comment>
<organism evidence="6 7">
    <name type="scientific">Proteiniclasticum ruminis</name>
    <dbReference type="NCBI Taxonomy" id="398199"/>
    <lineage>
        <taxon>Bacteria</taxon>
        <taxon>Bacillati</taxon>
        <taxon>Bacillota</taxon>
        <taxon>Clostridia</taxon>
        <taxon>Eubacteriales</taxon>
        <taxon>Clostridiaceae</taxon>
        <taxon>Proteiniclasticum</taxon>
    </lineage>
</organism>
<feature type="coiled-coil region" evidence="4">
    <location>
        <begin position="524"/>
        <end position="572"/>
    </location>
</feature>
<dbReference type="Proteomes" id="UP000183255">
    <property type="component" value="Unassembled WGS sequence"/>
</dbReference>
<keyword evidence="6" id="KW-0269">Exonuclease</keyword>
<dbReference type="GO" id="GO:0004527">
    <property type="term" value="F:exonuclease activity"/>
    <property type="evidence" value="ECO:0007669"/>
    <property type="project" value="UniProtKB-KW"/>
</dbReference>
<proteinExistence type="inferred from homology"/>
<evidence type="ECO:0000313" key="6">
    <source>
        <dbReference type="EMBL" id="SDJ39330.1"/>
    </source>
</evidence>
<dbReference type="GO" id="GO:0016887">
    <property type="term" value="F:ATP hydrolysis activity"/>
    <property type="evidence" value="ECO:0007669"/>
    <property type="project" value="InterPro"/>
</dbReference>
<sequence>MKPLELKMKNFLGFKEETTVNFKLLYEDKIFLITGPTGAGKTSIFDAVCFALYGEGSGEERTKAKCFRSQLADEKDEMEVSLLFEVRGRQYFVKRIENARGLNKAYFTKIDDDVEALVKIKEVNQEIENIIGLNLDQFKKIVMIPQGEFREFLTAGTKDKSEILKKLFATEQYEKIQLLIKERFDEKRSVEKDLVTRFSEILREAQVENRDIELGKDVLNEALEKEQTELNTLKIQKSSKDQEVKQTEQELLLGQKENEDLQHYQAAKKQYEELRSRKRIYDKKEQELRLLRKISGITHIEIQMEDLGKEIQEKETENQKLLLELKKVGELLTRQERNLIDASRNAEEVDSLKESRTRLLDLVDKSRRLKEVSQKITIFDTELKKLKEQMDYYSKKEQQLRQVLEEEEQVRKGLSESNLEAEKLKSSQKEQQNYLKELGNLFKKMEKLELLQNNLIQTEREMLLAERELQQKESKLAEESRKKSGHYALILRQELQKDVPCPVCGSLDHPLGIKETQGFDEDRFLKAEEEKKMVERRLSELQASIKNQNANIRDVHEEVDELRQEVKIEAENAVSTFKIGQEEKQKFMLGEKRLAECLNKVKGFSSKDILLKDLIKSLQKDLQEKEKVTELYEKTRSALLELSGEQRGLLESGVPKEPMGLTSKAEEIEKRVQMLLDIVLKAKDSYDKSRQYEENLKGKESTLRETLEQNRVKYVELKQHLLERLQQEELSVEVYSAYREQVSQMDIMELEIQEFFQAYNKSKGVFDALKDRGETLQFKSLEPIQQSLQNLLMEQKALQEQVEAKSILLHGLTRAHERLGRLYDDYLENKKVLALYQDLYDTAYLGMNFETFVQSYYFEGILLRANARLRKMSEGRYQLKRRNETESRREKIGLGLNVFDEYTGRERDVQSLSGGESFKASLSLALGLSDFIESHKGSVNLETIFIDEGFGSLDQDSLENALSCLMELNVSGRIVGIISHVTELKDRIPGKIEVKTTPGNGSAIKITGGTKWN</sequence>
<keyword evidence="6" id="KW-0540">Nuclease</keyword>
<dbReference type="InterPro" id="IPR038729">
    <property type="entry name" value="Rad50/SbcC_AAA"/>
</dbReference>
<keyword evidence="6" id="KW-0378">Hydrolase</keyword>